<accession>A0A081RXA9</accession>
<proteinExistence type="predicted"/>
<reference evidence="1 2" key="1">
    <citation type="submission" date="2014-03" db="EMBL/GenBank/DDBJ databases">
        <title>Draft Genome of Photorhabdus temperata Meg1.</title>
        <authorList>
            <person name="Hurst S.G.IV."/>
            <person name="Morris K."/>
            <person name="Thomas K."/>
            <person name="Tisa L.S."/>
        </authorList>
    </citation>
    <scope>NUCLEOTIDE SEQUENCE [LARGE SCALE GENOMIC DNA]</scope>
    <source>
        <strain evidence="1 2">Meg1</strain>
    </source>
</reference>
<name>A0A081RXA9_PHOTE</name>
<organism evidence="1 2">
    <name type="scientific">Photorhabdus temperata subsp. temperata Meg1</name>
    <dbReference type="NCBI Taxonomy" id="1393735"/>
    <lineage>
        <taxon>Bacteria</taxon>
        <taxon>Pseudomonadati</taxon>
        <taxon>Pseudomonadota</taxon>
        <taxon>Gammaproteobacteria</taxon>
        <taxon>Enterobacterales</taxon>
        <taxon>Morganellaceae</taxon>
        <taxon>Photorhabdus</taxon>
    </lineage>
</organism>
<gene>
    <name evidence="1" type="ORF">MEG1DRAFT_01990</name>
</gene>
<dbReference type="Proteomes" id="UP000028002">
    <property type="component" value="Unassembled WGS sequence"/>
</dbReference>
<evidence type="ECO:0000313" key="1">
    <source>
        <dbReference type="EMBL" id="KER03312.1"/>
    </source>
</evidence>
<evidence type="ECO:0000313" key="2">
    <source>
        <dbReference type="Proteomes" id="UP000028002"/>
    </source>
</evidence>
<protein>
    <submittedName>
        <fullName evidence="1">Uncharacterized protein</fullName>
    </submittedName>
</protein>
<sequence length="37" mass="4339">MRINPEDFELLVERANYKKIHKIKGNKPSANIQIRSS</sequence>
<dbReference type="PATRIC" id="fig|1393735.3.peg.2040"/>
<comment type="caution">
    <text evidence="1">The sequence shown here is derived from an EMBL/GenBank/DDBJ whole genome shotgun (WGS) entry which is preliminary data.</text>
</comment>
<dbReference type="EMBL" id="JGVH01000031">
    <property type="protein sequence ID" value="KER03312.1"/>
    <property type="molecule type" value="Genomic_DNA"/>
</dbReference>
<dbReference type="AlphaFoldDB" id="A0A081RXA9"/>